<dbReference type="PANTHER" id="PTHR12029:SF11">
    <property type="entry name" value="METHYLTRANSFERASE TARBP1-RELATED"/>
    <property type="match status" value="1"/>
</dbReference>
<dbReference type="SUPFAM" id="SSF75217">
    <property type="entry name" value="alpha/beta knot"/>
    <property type="match status" value="1"/>
</dbReference>
<dbReference type="PANTHER" id="PTHR12029">
    <property type="entry name" value="RNA METHYLTRANSFERASE"/>
    <property type="match status" value="1"/>
</dbReference>
<organism evidence="4 5">
    <name type="scientific">Bugula neritina</name>
    <name type="common">Brown bryozoan</name>
    <name type="synonym">Sertularia neritina</name>
    <dbReference type="NCBI Taxonomy" id="10212"/>
    <lineage>
        <taxon>Eukaryota</taxon>
        <taxon>Metazoa</taxon>
        <taxon>Spiralia</taxon>
        <taxon>Lophotrochozoa</taxon>
        <taxon>Bryozoa</taxon>
        <taxon>Gymnolaemata</taxon>
        <taxon>Cheilostomatida</taxon>
        <taxon>Flustrina</taxon>
        <taxon>Buguloidea</taxon>
        <taxon>Bugulidae</taxon>
        <taxon>Bugula</taxon>
    </lineage>
</organism>
<dbReference type="GO" id="GO:0016423">
    <property type="term" value="F:tRNA (guanine) methyltransferase activity"/>
    <property type="evidence" value="ECO:0007669"/>
    <property type="project" value="InterPro"/>
</dbReference>
<dbReference type="InterPro" id="IPR044748">
    <property type="entry name" value="Trm3/TARBP1_C"/>
</dbReference>
<dbReference type="AlphaFoldDB" id="A0A7J7KG37"/>
<dbReference type="InterPro" id="IPR029026">
    <property type="entry name" value="tRNA_m1G_MTases_N"/>
</dbReference>
<dbReference type="InterPro" id="IPR045330">
    <property type="entry name" value="TRM3/TARBP1"/>
</dbReference>
<dbReference type="InterPro" id="IPR029028">
    <property type="entry name" value="Alpha/beta_knot_MTases"/>
</dbReference>
<evidence type="ECO:0000259" key="3">
    <source>
        <dbReference type="Pfam" id="PF00588"/>
    </source>
</evidence>
<dbReference type="InterPro" id="IPR001537">
    <property type="entry name" value="SpoU_MeTrfase"/>
</dbReference>
<evidence type="ECO:0000313" key="5">
    <source>
        <dbReference type="Proteomes" id="UP000593567"/>
    </source>
</evidence>
<name>A0A7J7KG37_BUGNE</name>
<accession>A0A7J7KG37</accession>
<dbReference type="SUPFAM" id="SSF48371">
    <property type="entry name" value="ARM repeat"/>
    <property type="match status" value="1"/>
</dbReference>
<protein>
    <recommendedName>
        <fullName evidence="3">tRNA/rRNA methyltransferase SpoU type domain-containing protein</fullName>
    </recommendedName>
</protein>
<evidence type="ECO:0000313" key="4">
    <source>
        <dbReference type="EMBL" id="KAF6037217.1"/>
    </source>
</evidence>
<reference evidence="4" key="1">
    <citation type="submission" date="2020-06" db="EMBL/GenBank/DDBJ databases">
        <title>Draft genome of Bugula neritina, a colonial animal packing powerful symbionts and potential medicines.</title>
        <authorList>
            <person name="Rayko M."/>
        </authorList>
    </citation>
    <scope>NUCLEOTIDE SEQUENCE [LARGE SCALE GENOMIC DNA]</scope>
    <source>
        <strain evidence="4">Kwan_BN1</strain>
    </source>
</reference>
<keyword evidence="1" id="KW-0489">Methyltransferase</keyword>
<gene>
    <name evidence="4" type="ORF">EB796_004475</name>
</gene>
<dbReference type="EMBL" id="VXIV02000605">
    <property type="protein sequence ID" value="KAF6037217.1"/>
    <property type="molecule type" value="Genomic_DNA"/>
</dbReference>
<dbReference type="Pfam" id="PF00588">
    <property type="entry name" value="SpoU_methylase"/>
    <property type="match status" value="1"/>
</dbReference>
<dbReference type="GO" id="GO:0030488">
    <property type="term" value="P:tRNA methylation"/>
    <property type="evidence" value="ECO:0007669"/>
    <property type="project" value="InterPro"/>
</dbReference>
<evidence type="ECO:0000256" key="2">
    <source>
        <dbReference type="ARBA" id="ARBA00022679"/>
    </source>
</evidence>
<dbReference type="Proteomes" id="UP000593567">
    <property type="component" value="Unassembled WGS sequence"/>
</dbReference>
<evidence type="ECO:0000256" key="1">
    <source>
        <dbReference type="ARBA" id="ARBA00022603"/>
    </source>
</evidence>
<keyword evidence="2" id="KW-0808">Transferase</keyword>
<sequence length="1170" mass="132440">MLIYSACADIFIMCRYVQHYHIVQPNFTRLEHIPPAVGEGLCYPIRWLLALLSRLLAHDNMQVKRFAVLYVLNLDYHQHRVFLSHQPLAALSKDFIVMANQSAFFTRRPDQREAVIPEVFRAMRSYLTCVVSALGDDNSKATFLKGVIHTLASSPWCPVPCMYWLAALSSLNHPSYKGCWDEQSLAVIVDMMGNHLLLSDKRVRNATCYYLLTAVTNLCQINGSTIDLFCILLTQLRADDIVKYGSKQWEAVKVSLQVEIEIGNLSLDSLLTSACKEEIALLLLPLTSEADTDLTVVSWLSRSCGEILSTCGDRAYVSQSSVEQALRSVTLVHHILFSGVSHCSEQRTEEMLRGSLEELQTFISGVASSSCEYLLSLLQQKAVVAEDVKGTVLKFVELLSANGKLTHHSLSLADKICTKALSNMAEMSDLEWRLLNTVMSSSTLPSHLYNQLYLYRPDVSIGYRPGLHEQYTKWLVNYWYLQSVSPPTLDWMQWYSEATDSLSVMYRDDSCVVFQCLYIILPQLKTGAVGDAADSMLAKIEEESNNSHYLPLVTSLVECVFSVRLLQREEVWPNLSKVFNVLYTRAEEKPGVANILSRQIHRVVCSHSVTVSLLSHWLVQLAMFGPIHNKAHRTVEDAFTFLEETGVLTEAKLSAGEKRVGWDISDHEVRVLAVDSAICLCENSFDLYATLHDILGEISQAYHSLLAVKCYSNFPNAVSHRQRHRLLCLLLSLLSFAAKETKIQTELLSFLKSGLQKELQPSCRHQLEWVFIYLMRTSPQLIGTWLIEQMEPGLASYVCSMFCIASHVCEHQVNDSSHLQQLDIIQSILPLITPWGMSSKFHMRIHAQATLLKIWQHAKDCGLREELSYSFPLLKANMEFAMLSGTATEKNSRKLLENFFYFKFDAVKDWSLEAIFSLWPRLLSMANGEGIPYCLFGQKTKQAVQEQCFHTVLRTCDPGTWHVKVKEGDNETESDFTEIQRKITTWRTINPSLDCLEEFPANQSIRKDGLILVTSLIEKLPNLGGLCRTAEIFGVQEMIVNNLKLIQDANFLSTSVTAHQWISMKQVPAHCLPQYLSAMREEYDYTIVALEQTTNSKPLTHYDMPAKTLLLLGNEKEGIPAELIQLADVCVEIPQQGIIRSLNVHVSGALLIWEYRKQRLFEQEVSATTS</sequence>
<dbReference type="OrthoDB" id="241340at2759"/>
<proteinExistence type="predicted"/>
<comment type="caution">
    <text evidence="4">The sequence shown here is derived from an EMBL/GenBank/DDBJ whole genome shotgun (WGS) entry which is preliminary data.</text>
</comment>
<dbReference type="Gene3D" id="3.40.1280.10">
    <property type="match status" value="1"/>
</dbReference>
<dbReference type="GO" id="GO:0003723">
    <property type="term" value="F:RNA binding"/>
    <property type="evidence" value="ECO:0007669"/>
    <property type="project" value="InterPro"/>
</dbReference>
<feature type="domain" description="tRNA/rRNA methyltransferase SpoU type" evidence="3">
    <location>
        <begin position="1010"/>
        <end position="1152"/>
    </location>
</feature>
<dbReference type="InterPro" id="IPR016024">
    <property type="entry name" value="ARM-type_fold"/>
</dbReference>
<keyword evidence="5" id="KW-1185">Reference proteome</keyword>
<dbReference type="CDD" id="cd18091">
    <property type="entry name" value="SpoU-like_TRM3-like"/>
    <property type="match status" value="1"/>
</dbReference>